<evidence type="ECO:0000313" key="1">
    <source>
        <dbReference type="EMBL" id="ALS25275.1"/>
    </source>
</evidence>
<dbReference type="Gene3D" id="1.10.472.50">
    <property type="entry name" value="HD-domain/PDEase-like"/>
    <property type="match status" value="1"/>
</dbReference>
<dbReference type="CDD" id="cd00077">
    <property type="entry name" value="HDc"/>
    <property type="match status" value="1"/>
</dbReference>
<dbReference type="PANTHER" id="PTHR33594">
    <property type="entry name" value="SUPERFAMILY HYDROLASE, PUTATIVE (AFU_ORTHOLOGUE AFUA_1G03035)-RELATED"/>
    <property type="match status" value="1"/>
</dbReference>
<dbReference type="Pfam" id="PF08874">
    <property type="entry name" value="DUF1835"/>
    <property type="match status" value="1"/>
</dbReference>
<dbReference type="InterPro" id="IPR003607">
    <property type="entry name" value="HD/PDEase_dom"/>
</dbReference>
<dbReference type="InterPro" id="IPR006674">
    <property type="entry name" value="HD_domain"/>
</dbReference>
<dbReference type="Gene3D" id="1.20.58.1910">
    <property type="match status" value="1"/>
</dbReference>
<dbReference type="OrthoDB" id="9797344at2"/>
<proteinExistence type="predicted"/>
<dbReference type="AlphaFoldDB" id="A0A0U2INT7"/>
<dbReference type="SUPFAM" id="SSF109604">
    <property type="entry name" value="HD-domain/PDEase-like"/>
    <property type="match status" value="1"/>
</dbReference>
<dbReference type="KEGG" id="pnp:IJ22_50130"/>
<dbReference type="RefSeq" id="WP_082660946.1">
    <property type="nucleotide sequence ID" value="NZ_BJCS01000009.1"/>
</dbReference>
<dbReference type="Pfam" id="PF01966">
    <property type="entry name" value="HD"/>
    <property type="match status" value="1"/>
</dbReference>
<gene>
    <name evidence="1" type="ORF">IJ22_50130</name>
</gene>
<name>A0A0U2INT7_9BACL</name>
<dbReference type="Proteomes" id="UP000061660">
    <property type="component" value="Chromosome"/>
</dbReference>
<dbReference type="InterPro" id="IPR022123">
    <property type="entry name" value="DUF3658"/>
</dbReference>
<organism evidence="1 2">
    <name type="scientific">Paenibacillus naphthalenovorans</name>
    <dbReference type="NCBI Taxonomy" id="162209"/>
    <lineage>
        <taxon>Bacteria</taxon>
        <taxon>Bacillati</taxon>
        <taxon>Bacillota</taxon>
        <taxon>Bacilli</taxon>
        <taxon>Bacillales</taxon>
        <taxon>Paenibacillaceae</taxon>
        <taxon>Paenibacillus</taxon>
    </lineage>
</organism>
<protein>
    <submittedName>
        <fullName evidence="1">Phosphohydrolase</fullName>
    </submittedName>
</protein>
<reference evidence="2" key="1">
    <citation type="submission" date="2015-12" db="EMBL/GenBank/DDBJ databases">
        <title>Complete genome sequences of two moderately thermophilic Paenibacillus species.</title>
        <authorList>
            <person name="Butler R.III."/>
            <person name="Wang J."/>
            <person name="Stark B.C."/>
            <person name="Pombert J.-F."/>
        </authorList>
    </citation>
    <scope>NUCLEOTIDE SEQUENCE [LARGE SCALE GENOMIC DNA]</scope>
    <source>
        <strain evidence="2">32O-Y</strain>
    </source>
</reference>
<dbReference type="PATRIC" id="fig|162209.4.peg.5298"/>
<dbReference type="STRING" id="162209.IJ22_50130"/>
<evidence type="ECO:0000313" key="2">
    <source>
        <dbReference type="Proteomes" id="UP000061660"/>
    </source>
</evidence>
<keyword evidence="1" id="KW-0378">Hydrolase</keyword>
<sequence>MNRHRIIEEARSYVKKELERDSSGHDWWHIVRVAGTAKRLAALEQADVFICELSALLHDIADEKLNPDKEAGLSKVEQWLEEAGVDVRHRQHVMEIISTMSFRGGRGQPMSTLEGRIVQDADRLDAIGAIGIARTFAYAGWKGHALHHPELPPREHMTKEQYRNEPGTAINHFHEKLLKLKSLMNTEAARALAEERHSFMNLFLERFDQEWYLGDDVSSRFSPSVQAGDWSGYRTHVVFGPSARGAVKLALRSRPQESVISLDDDLMHGPLEGVGGPSRLAWWKQFLNEEDRADMIPALLKHFMLWQGWPRQIKGSVVLWAGNSATEQIGLRYALAALPEDIPVSVIDVTSELHRLYPDRDYRSAAQASPGQLAGLADNAVSLSGRDRADQIKDWNRLVADGGLLRIVENGSVRTVDEGYFDALILETAHRLLSNRDSELKAARLVGEIIGVLDQPVSDTYIEYRLRKLLDQGQLEYTGSLQAMRYYSVKLAT</sequence>
<dbReference type="PANTHER" id="PTHR33594:SF1">
    <property type="entry name" value="HD_PDEASE DOMAIN-CONTAINING PROTEIN"/>
    <property type="match status" value="1"/>
</dbReference>
<dbReference type="GO" id="GO:0016787">
    <property type="term" value="F:hydrolase activity"/>
    <property type="evidence" value="ECO:0007669"/>
    <property type="project" value="UniProtKB-KW"/>
</dbReference>
<dbReference type="SMART" id="SM00471">
    <property type="entry name" value="HDc"/>
    <property type="match status" value="1"/>
</dbReference>
<dbReference type="InterPro" id="IPR014973">
    <property type="entry name" value="DUF1835"/>
</dbReference>
<dbReference type="Pfam" id="PF12395">
    <property type="entry name" value="DUF3658"/>
    <property type="match status" value="1"/>
</dbReference>
<dbReference type="EMBL" id="CP013652">
    <property type="protein sequence ID" value="ALS25275.1"/>
    <property type="molecule type" value="Genomic_DNA"/>
</dbReference>
<accession>A0A0U2INT7</accession>
<dbReference type="PROSITE" id="PS51831">
    <property type="entry name" value="HD"/>
    <property type="match status" value="1"/>
</dbReference>
<keyword evidence="2" id="KW-1185">Reference proteome</keyword>
<reference evidence="1 2" key="2">
    <citation type="journal article" date="2016" name="Genome Announc.">
        <title>Complete Genome Sequences of Two Interactive Moderate Thermophiles, Paenibacillus napthalenovorans 32O-Y and Paenibacillus sp. 32O-W.</title>
        <authorList>
            <person name="Butler R.R.III."/>
            <person name="Wang J."/>
            <person name="Stark B.C."/>
            <person name="Pombert J.F."/>
        </authorList>
    </citation>
    <scope>NUCLEOTIDE SEQUENCE [LARGE SCALE GENOMIC DNA]</scope>
    <source>
        <strain evidence="1 2">32O-Y</strain>
    </source>
</reference>